<protein>
    <submittedName>
        <fullName evidence="12">Peptidase domain-containing ABC transporter</fullName>
    </submittedName>
</protein>
<dbReference type="InterPro" id="IPR011527">
    <property type="entry name" value="ABC1_TM_dom"/>
</dbReference>
<dbReference type="Gene3D" id="3.40.50.300">
    <property type="entry name" value="P-loop containing nucleotide triphosphate hydrolases"/>
    <property type="match status" value="1"/>
</dbReference>
<evidence type="ECO:0000256" key="4">
    <source>
        <dbReference type="ARBA" id="ARBA00022801"/>
    </source>
</evidence>
<dbReference type="PANTHER" id="PTHR43394">
    <property type="entry name" value="ATP-DEPENDENT PERMEASE MDL1, MITOCHONDRIAL"/>
    <property type="match status" value="1"/>
</dbReference>
<gene>
    <name evidence="12" type="ORF">O3303_00915</name>
</gene>
<evidence type="ECO:0000256" key="3">
    <source>
        <dbReference type="ARBA" id="ARBA00022741"/>
    </source>
</evidence>
<sequence>MFPFYKQQHAADYGSACLKMIAKHYGRPCAGLKVALPDRTGTSQGSLNDISKAAEELGFQTLGAKMSFAKLAKEATLPCIAQWQQQHFVVVYGFSKPRFRNKEHIRTSVLVADPALGLVTYPYEEFLAGWLVERPAGVSQGNVLLLEPTPALYLDKEFDPEQKVGLKQAFAYLLKYKPLLVQLLLGVFIACGFQLILPFLAQSVVDVGVNTHNISFVYLILIAQVTLFISQNVVDFIRGWIILHISSRINVLILSSFLSKLLRLPVSFFDVRQMGDIMQRFHDHERIEVFLTNTPQATLFAALNILVFGAVLCIYDTTIFFVFLIGTIAYVVWAIVFLKRRREIDALRFKAQSRNQGAIIQLVQGIKEIKLANSERQKRWEWEKIQASLFKINYEGLAAVQYQKAGAVFINEGKNILITFLAAKAVINGHITLGAMLTVQYILGQLNKPVEQIILFTQTWQDAQISLERLDEIHALEDEETAPELSLQMLPADRSVSLKDVDFAYPGSEARLVLCGLSLHIPAGKTTAIVGASGSGKTTLLKLLLKFYEPIHGKIQAGHINLSQISQEAWRRECGVVTQEGFVFSDTIARNIAVGEEQPNIDRLLHAVHIANIAEYMESLPLGLNTRIGNDGSGMSQGQRQRLLIARAVYKDPAYLFLDEATNALDTENESAILRNLEEFMRGRTVVVVAHRLSTVRNADNIVVMNQGIITEQGTHDELIRRRGYYFSLVKNQLELEA</sequence>
<dbReference type="Proteomes" id="UP001211005">
    <property type="component" value="Chromosome"/>
</dbReference>
<keyword evidence="4" id="KW-0378">Hydrolase</keyword>
<dbReference type="InterPro" id="IPR003593">
    <property type="entry name" value="AAA+_ATPase"/>
</dbReference>
<evidence type="ECO:0000256" key="8">
    <source>
        <dbReference type="SAM" id="Phobius"/>
    </source>
</evidence>
<evidence type="ECO:0000313" key="12">
    <source>
        <dbReference type="EMBL" id="WBA43903.1"/>
    </source>
</evidence>
<dbReference type="Gene3D" id="3.90.70.10">
    <property type="entry name" value="Cysteine proteinases"/>
    <property type="match status" value="1"/>
</dbReference>
<dbReference type="SUPFAM" id="SSF52540">
    <property type="entry name" value="P-loop containing nucleoside triphosphate hydrolases"/>
    <property type="match status" value="1"/>
</dbReference>
<keyword evidence="3" id="KW-0547">Nucleotide-binding</keyword>
<name>A0ABY7LU17_9BACT</name>
<keyword evidence="6 8" id="KW-1133">Transmembrane helix</keyword>
<evidence type="ECO:0000259" key="11">
    <source>
        <dbReference type="PROSITE" id="PS50990"/>
    </source>
</evidence>
<dbReference type="SUPFAM" id="SSF90123">
    <property type="entry name" value="ABC transporter transmembrane region"/>
    <property type="match status" value="1"/>
</dbReference>
<dbReference type="SMART" id="SM00382">
    <property type="entry name" value="AAA"/>
    <property type="match status" value="1"/>
</dbReference>
<evidence type="ECO:0000256" key="1">
    <source>
        <dbReference type="ARBA" id="ARBA00004651"/>
    </source>
</evidence>
<dbReference type="Pfam" id="PF00664">
    <property type="entry name" value="ABC_membrane"/>
    <property type="match status" value="1"/>
</dbReference>
<feature type="domain" description="ABC transmembrane type-1" evidence="10">
    <location>
        <begin position="183"/>
        <end position="462"/>
    </location>
</feature>
<dbReference type="Pfam" id="PF00005">
    <property type="entry name" value="ABC_tran"/>
    <property type="match status" value="1"/>
</dbReference>
<keyword evidence="7 8" id="KW-0472">Membrane</keyword>
<evidence type="ECO:0000259" key="9">
    <source>
        <dbReference type="PROSITE" id="PS50893"/>
    </source>
</evidence>
<dbReference type="InterPro" id="IPR027417">
    <property type="entry name" value="P-loop_NTPase"/>
</dbReference>
<feature type="domain" description="Peptidase C39" evidence="11">
    <location>
        <begin position="7"/>
        <end position="137"/>
    </location>
</feature>
<dbReference type="Pfam" id="PF03412">
    <property type="entry name" value="Peptidase_C39"/>
    <property type="match status" value="1"/>
</dbReference>
<evidence type="ECO:0000256" key="5">
    <source>
        <dbReference type="ARBA" id="ARBA00022840"/>
    </source>
</evidence>
<dbReference type="InterPro" id="IPR017871">
    <property type="entry name" value="ABC_transporter-like_CS"/>
</dbReference>
<feature type="transmembrane region" description="Helical" evidence="8">
    <location>
        <begin position="216"/>
        <end position="237"/>
    </location>
</feature>
<dbReference type="PROSITE" id="PS00211">
    <property type="entry name" value="ABC_TRANSPORTER_1"/>
    <property type="match status" value="1"/>
</dbReference>
<keyword evidence="13" id="KW-1185">Reference proteome</keyword>
<dbReference type="InterPro" id="IPR036640">
    <property type="entry name" value="ABC1_TM_sf"/>
</dbReference>
<evidence type="ECO:0000256" key="7">
    <source>
        <dbReference type="ARBA" id="ARBA00023136"/>
    </source>
</evidence>
<dbReference type="InterPro" id="IPR003439">
    <property type="entry name" value="ABC_transporter-like_ATP-bd"/>
</dbReference>
<feature type="transmembrane region" description="Helical" evidence="8">
    <location>
        <begin position="305"/>
        <end position="338"/>
    </location>
</feature>
<dbReference type="PROSITE" id="PS50990">
    <property type="entry name" value="PEPTIDASE_C39"/>
    <property type="match status" value="1"/>
</dbReference>
<reference evidence="12 13" key="1">
    <citation type="submission" date="2022-12" db="EMBL/GenBank/DDBJ databases">
        <title>Hymenobacter canadensis sp. nov. isolated from lake water of the Cambridge Bay, Canada.</title>
        <authorList>
            <person name="Kim W.H."/>
            <person name="Lee Y.M."/>
        </authorList>
    </citation>
    <scope>NUCLEOTIDE SEQUENCE [LARGE SCALE GENOMIC DNA]</scope>
    <source>
        <strain evidence="12 13">PAMC 29467</strain>
    </source>
</reference>
<evidence type="ECO:0000256" key="6">
    <source>
        <dbReference type="ARBA" id="ARBA00022989"/>
    </source>
</evidence>
<evidence type="ECO:0000256" key="2">
    <source>
        <dbReference type="ARBA" id="ARBA00022692"/>
    </source>
</evidence>
<dbReference type="PROSITE" id="PS50929">
    <property type="entry name" value="ABC_TM1F"/>
    <property type="match status" value="1"/>
</dbReference>
<feature type="domain" description="ABC transporter" evidence="9">
    <location>
        <begin position="496"/>
        <end position="732"/>
    </location>
</feature>
<dbReference type="PANTHER" id="PTHR43394:SF1">
    <property type="entry name" value="ATP-BINDING CASSETTE SUB-FAMILY B MEMBER 10, MITOCHONDRIAL"/>
    <property type="match status" value="1"/>
</dbReference>
<comment type="subcellular location">
    <subcellularLocation>
        <location evidence="1">Cell membrane</location>
        <topology evidence="1">Multi-pass membrane protein</topology>
    </subcellularLocation>
</comment>
<evidence type="ECO:0000259" key="10">
    <source>
        <dbReference type="PROSITE" id="PS50929"/>
    </source>
</evidence>
<dbReference type="EMBL" id="CP114767">
    <property type="protein sequence ID" value="WBA43903.1"/>
    <property type="molecule type" value="Genomic_DNA"/>
</dbReference>
<feature type="transmembrane region" description="Helical" evidence="8">
    <location>
        <begin position="179"/>
        <end position="201"/>
    </location>
</feature>
<dbReference type="InterPro" id="IPR039421">
    <property type="entry name" value="Type_1_exporter"/>
</dbReference>
<keyword evidence="2 8" id="KW-0812">Transmembrane</keyword>
<dbReference type="InterPro" id="IPR005074">
    <property type="entry name" value="Peptidase_C39"/>
</dbReference>
<keyword evidence="5" id="KW-0067">ATP-binding</keyword>
<accession>A0ABY7LU17</accession>
<dbReference type="PROSITE" id="PS50893">
    <property type="entry name" value="ABC_TRANSPORTER_2"/>
    <property type="match status" value="1"/>
</dbReference>
<organism evidence="12 13">
    <name type="scientific">Hymenobacter canadensis</name>
    <dbReference type="NCBI Taxonomy" id="2999067"/>
    <lineage>
        <taxon>Bacteria</taxon>
        <taxon>Pseudomonadati</taxon>
        <taxon>Bacteroidota</taxon>
        <taxon>Cytophagia</taxon>
        <taxon>Cytophagales</taxon>
        <taxon>Hymenobacteraceae</taxon>
        <taxon>Hymenobacter</taxon>
    </lineage>
</organism>
<proteinExistence type="predicted"/>
<evidence type="ECO:0000313" key="13">
    <source>
        <dbReference type="Proteomes" id="UP001211005"/>
    </source>
</evidence>
<dbReference type="CDD" id="cd18571">
    <property type="entry name" value="ABC_6TM_peptidase_like"/>
    <property type="match status" value="1"/>
</dbReference>
<dbReference type="Gene3D" id="1.20.1560.10">
    <property type="entry name" value="ABC transporter type 1, transmembrane domain"/>
    <property type="match status" value="1"/>
</dbReference>